<evidence type="ECO:0000313" key="1">
    <source>
        <dbReference type="EMBL" id="OQO14686.1"/>
    </source>
</evidence>
<evidence type="ECO:0000313" key="2">
    <source>
        <dbReference type="Proteomes" id="UP000192596"/>
    </source>
</evidence>
<keyword evidence="2" id="KW-1185">Reference proteome</keyword>
<name>A0A1V8TTK3_9PEZI</name>
<dbReference type="InParanoid" id="A0A1V8TTK3"/>
<proteinExistence type="predicted"/>
<comment type="caution">
    <text evidence="1">The sequence shown here is derived from an EMBL/GenBank/DDBJ whole genome shotgun (WGS) entry which is preliminary data.</text>
</comment>
<organism evidence="1 2">
    <name type="scientific">Cryoendolithus antarcticus</name>
    <dbReference type="NCBI Taxonomy" id="1507870"/>
    <lineage>
        <taxon>Eukaryota</taxon>
        <taxon>Fungi</taxon>
        <taxon>Dikarya</taxon>
        <taxon>Ascomycota</taxon>
        <taxon>Pezizomycotina</taxon>
        <taxon>Dothideomycetes</taxon>
        <taxon>Dothideomycetidae</taxon>
        <taxon>Cladosporiales</taxon>
        <taxon>Cladosporiaceae</taxon>
        <taxon>Cryoendolithus</taxon>
    </lineage>
</organism>
<sequence length="112" mass="12967">MKNEQRMDPQGKYEHLDNMWNWIKTDLTPGLGLNTQRVDDPLATAAYITIAMDLLRTDATIRQLSFGDPKEIHHFALRILLQQDTACRIGDVTNLKWHQIQFFLFPQGEDGI</sequence>
<protein>
    <submittedName>
        <fullName evidence="1">Uncharacterized protein</fullName>
    </submittedName>
</protein>
<dbReference type="AlphaFoldDB" id="A0A1V8TTK3"/>
<dbReference type="EMBL" id="NAJO01000001">
    <property type="protein sequence ID" value="OQO14686.1"/>
    <property type="molecule type" value="Genomic_DNA"/>
</dbReference>
<reference evidence="2" key="1">
    <citation type="submission" date="2017-03" db="EMBL/GenBank/DDBJ databases">
        <title>Genomes of endolithic fungi from Antarctica.</title>
        <authorList>
            <person name="Coleine C."/>
            <person name="Masonjones S."/>
            <person name="Stajich J.E."/>
        </authorList>
    </citation>
    <scope>NUCLEOTIDE SEQUENCE [LARGE SCALE GENOMIC DNA]</scope>
    <source>
        <strain evidence="2">CCFEE 5527</strain>
    </source>
</reference>
<gene>
    <name evidence="1" type="ORF">B0A48_00067</name>
</gene>
<accession>A0A1V8TTK3</accession>
<dbReference type="Proteomes" id="UP000192596">
    <property type="component" value="Unassembled WGS sequence"/>
</dbReference>